<dbReference type="KEGG" id="vg:77932643"/>
<sequence length="156" mass="17298">MISLIPAFGSHTTTQVMLQLEIPGQYNEDNRWVPGGYGPAFPIRATPIPLGDQEHGTHGKSLKAEPLGERTPAIMKFLSVWKLPINSRVIHGMEAYKITREGDYHAAGFWAAVGATDTTVTEIEPHVAAYPADMKLMRGNREVPVSRITRERYRGS</sequence>
<evidence type="ECO:0000313" key="2">
    <source>
        <dbReference type="Proteomes" id="UP000830307"/>
    </source>
</evidence>
<evidence type="ECO:0000313" key="1">
    <source>
        <dbReference type="EMBL" id="UOT58040.1"/>
    </source>
</evidence>
<dbReference type="Proteomes" id="UP000830307">
    <property type="component" value="Segment"/>
</dbReference>
<dbReference type="GeneID" id="77932643"/>
<accession>A0AAE9KI95</accession>
<protein>
    <submittedName>
        <fullName evidence="1">Uncharacterized protein</fullName>
    </submittedName>
</protein>
<dbReference type="RefSeq" id="YP_010656749.1">
    <property type="nucleotide sequence ID" value="NC_070840.1"/>
</dbReference>
<name>A0AAE9KI95_9CAUD</name>
<proteinExistence type="predicted"/>
<organism evidence="1 2">
    <name type="scientific">Aeromonas phage ZPAH14</name>
    <dbReference type="NCBI Taxonomy" id="2924887"/>
    <lineage>
        <taxon>Viruses</taxon>
        <taxon>Duplodnaviria</taxon>
        <taxon>Heunggongvirae</taxon>
        <taxon>Uroviricota</taxon>
        <taxon>Caudoviricetes</taxon>
        <taxon>Chaseviridae</taxon>
        <taxon>Nefertitivirinae</taxon>
        <taxon>Shantouvirus</taxon>
        <taxon>Shantouvirus ZPAH14</taxon>
    </lineage>
</organism>
<keyword evidence="2" id="KW-1185">Reference proteome</keyword>
<dbReference type="EMBL" id="OM810291">
    <property type="protein sequence ID" value="UOT58040.1"/>
    <property type="molecule type" value="Genomic_DNA"/>
</dbReference>
<reference evidence="1" key="1">
    <citation type="submission" date="2022-02" db="EMBL/GenBank/DDBJ databases">
        <title>The Aeromonas hydrophila phage ZPAH14.</title>
        <authorList>
            <person name="Li J."/>
        </authorList>
    </citation>
    <scope>NUCLEOTIDE SEQUENCE</scope>
</reference>